<dbReference type="KEGG" id="sale:EPH95_14905"/>
<gene>
    <name evidence="1" type="ORF">EPH95_14905</name>
</gene>
<proteinExistence type="predicted"/>
<organism evidence="1 2">
    <name type="scientific">Salicibibacter halophilus</name>
    <dbReference type="NCBI Taxonomy" id="2502791"/>
    <lineage>
        <taxon>Bacteria</taxon>
        <taxon>Bacillati</taxon>
        <taxon>Bacillota</taxon>
        <taxon>Bacilli</taxon>
        <taxon>Bacillales</taxon>
        <taxon>Bacillaceae</taxon>
        <taxon>Salicibibacter</taxon>
    </lineage>
</organism>
<dbReference type="Proteomes" id="UP000319756">
    <property type="component" value="Chromosome"/>
</dbReference>
<evidence type="ECO:0000313" key="1">
    <source>
        <dbReference type="EMBL" id="QDI92321.1"/>
    </source>
</evidence>
<dbReference type="EMBL" id="CP035485">
    <property type="protein sequence ID" value="QDI92321.1"/>
    <property type="molecule type" value="Genomic_DNA"/>
</dbReference>
<dbReference type="AlphaFoldDB" id="A0A514LM43"/>
<keyword evidence="2" id="KW-1185">Reference proteome</keyword>
<dbReference type="OrthoDB" id="3192583at2"/>
<accession>A0A514LM43</accession>
<reference evidence="2" key="1">
    <citation type="submission" date="2019-01" db="EMBL/GenBank/DDBJ databases">
        <title>Genomic analysis of Salicibibacter sp. NKC3-5.</title>
        <authorList>
            <person name="Oh Y.J."/>
        </authorList>
    </citation>
    <scope>NUCLEOTIDE SEQUENCE [LARGE SCALE GENOMIC DNA]</scope>
    <source>
        <strain evidence="2">NKC3-5</strain>
    </source>
</reference>
<protein>
    <submittedName>
        <fullName evidence="1">Uncharacterized protein</fullName>
    </submittedName>
</protein>
<dbReference type="RefSeq" id="WP_142090830.1">
    <property type="nucleotide sequence ID" value="NZ_CP035485.1"/>
</dbReference>
<evidence type="ECO:0000313" key="2">
    <source>
        <dbReference type="Proteomes" id="UP000319756"/>
    </source>
</evidence>
<sequence length="179" mass="21028">MKKVINGSVYNTETAKWICERISDELNHEKGAGVKTLKQLYKTKSDKFFFYINNKFLTYVDVSNDDLNPKFEEQEVVEEKIVEASYELALQFASEAIQNSNSDNDIGRIFPELAKEKDGDTKTQKKFYISIKADWYLEMMLKEEEDTNSSFIEKLIIAEYKRQFKKGDVNRDPFHEMED</sequence>
<name>A0A514LM43_9BACI</name>